<organism evidence="1 2">
    <name type="scientific">Dibothriocephalus latus</name>
    <name type="common">Fish tapeworm</name>
    <name type="synonym">Diphyllobothrium latum</name>
    <dbReference type="NCBI Taxonomy" id="60516"/>
    <lineage>
        <taxon>Eukaryota</taxon>
        <taxon>Metazoa</taxon>
        <taxon>Spiralia</taxon>
        <taxon>Lophotrochozoa</taxon>
        <taxon>Platyhelminthes</taxon>
        <taxon>Cestoda</taxon>
        <taxon>Eucestoda</taxon>
        <taxon>Diphyllobothriidea</taxon>
        <taxon>Diphyllobothriidae</taxon>
        <taxon>Dibothriocephalus</taxon>
    </lineage>
</organism>
<protein>
    <submittedName>
        <fullName evidence="1">Uncharacterized protein</fullName>
    </submittedName>
</protein>
<dbReference type="Proteomes" id="UP000281553">
    <property type="component" value="Unassembled WGS sequence"/>
</dbReference>
<name>A0A3P7RJV4_DIBLA</name>
<sequence>MGPKFSPEVTIGLECALQLFAEARPPGIYKADYLKELFERYGDPDDCPAAPPLPDWCFGKQDSCCS</sequence>
<reference evidence="1 2" key="1">
    <citation type="submission" date="2018-11" db="EMBL/GenBank/DDBJ databases">
        <authorList>
            <consortium name="Pathogen Informatics"/>
        </authorList>
    </citation>
    <scope>NUCLEOTIDE SEQUENCE [LARGE SCALE GENOMIC DNA]</scope>
</reference>
<evidence type="ECO:0000313" key="1">
    <source>
        <dbReference type="EMBL" id="VDN43662.1"/>
    </source>
</evidence>
<dbReference type="AlphaFoldDB" id="A0A3P7RJV4"/>
<evidence type="ECO:0000313" key="2">
    <source>
        <dbReference type="Proteomes" id="UP000281553"/>
    </source>
</evidence>
<dbReference type="InterPro" id="IPR029021">
    <property type="entry name" value="Prot-tyrosine_phosphatase-like"/>
</dbReference>
<dbReference type="OrthoDB" id="200924at2759"/>
<proteinExistence type="predicted"/>
<dbReference type="SUPFAM" id="SSF52799">
    <property type="entry name" value="(Phosphotyrosine protein) phosphatases II"/>
    <property type="match status" value="1"/>
</dbReference>
<keyword evidence="2" id="KW-1185">Reference proteome</keyword>
<dbReference type="EMBL" id="UYRU01108717">
    <property type="protein sequence ID" value="VDN43662.1"/>
    <property type="molecule type" value="Genomic_DNA"/>
</dbReference>
<dbReference type="Gene3D" id="3.90.190.10">
    <property type="entry name" value="Protein tyrosine phosphatase superfamily"/>
    <property type="match status" value="1"/>
</dbReference>
<gene>
    <name evidence="1" type="ORF">DILT_LOCUS19148</name>
</gene>
<accession>A0A3P7RJV4</accession>